<sequence>MMRLLLLFALASTSQGFSRHGYLHSKSFLNLPIHIRGGSEGEATDVEEKASQKEQEIDPLLEVHDFDNVEIIPFDSEDDDGDYVVIEEDEHGEVIHENVEIIPFDSEYDVENVLMDDRGSVEIDDRDQSDEDTPETLIDEGEESETQEADTLPDMSENDSKAENIIEISDEDSNESREEPPTHVESKKKKVATRKSSGALRERILSLLSTWKRKDYEFLNEDNEKSKDSIRSTIYNRAEEYIQELYSFETEYEMLAKEQGEGALPSLRKAVPNPKTFLHYITPKINAVRRSPELMLRIRNAQASDVSDACCSIGILGCLVELYNLSMQKLATITNKEEKYHDGDFIKAEIRKDRRFGQLLECASCGINIRARMQEFMSDYNNITDEANEDVSDSDEEENDDDAEKSEYLSISDSTRWLSGMIAIDIGEEVKIRSHNITGAVTSIATKALETLESEWLSYMQKGGDSDYLDEMIDITRALACARKKAQEAVDFYFERCVEILLKDADEVHEDSTNNEESELKVDEIIDKLHSAEDLELGDNSTSSDKKANETSIEASVDKEIETVDEESNTLLGTFSRQHKVQLLKTCLLFRSKKNSLLRKVQKELLDSLVLVLIDDLELILSLEEETDAHVIECVDAAIVLANLADVGNDSHLGIGQQKIVSRENERENGYTSPCFMNGNTQETLLALLDEANPISTAEIKVDFANSTYLDVAILNEYLPRTPDHFALEDNQIVRFDKSMLIENEKHTSKNTISKDMSEVSPKDTNLHVSSKVMQKAYDRAKNSLYDCSIIALGVDLIEPESKPIVLKACVRMIETAGIDLLDQLENADLTNLICGLVKLSASTPLSSRSASVLMTLFRVVLARNFETFELYELSRILEAIANVISTQRAPLIAKTLMNDHSVMKFIAHSMERMKCSDLVTIDMLANLAWAYAECNKLRSRSCWEHFEILGRCFAAVSSGLARGKQSEQMNLSTMYKTAFAVSLMDLDAFDINVEILRIARRKKNFWPKQHLLDKTRLLYAIAKSTQNADQSYTLDFSVSLNRCIDSVVKEKLDTLSPYNFACVVWSVGILRGEEVSAFMTNLPSYSRDELSVLSLTMIFRLLSGIVTVFDAEDIQTNSKIQLILKHLLSIIDTRTTQMIPKEICQYSQLLVDLKTSCYLEDDLEAKCLANKDIIVDDVENEEEESVISSLFPNSNRREIYELCTRIIDNLMKQTKEKIGSFTANEMTMIMKILGLHDQNDLYSCIKTEIDDRIHTVREHLSNLDTTSDEGSADETRETGRTYRSILKQIFVSDPAQDGDLSYSNEKKNDDVSQVIRILRESMHEEALNSLLLSTSFESAFNLGRCRWQTTRSLQGNPILQDETTFLFP</sequence>
<evidence type="ECO:0000256" key="1">
    <source>
        <dbReference type="SAM" id="MobiDB-lite"/>
    </source>
</evidence>
<reference evidence="3 4" key="1">
    <citation type="journal article" date="2021" name="Sci. Rep.">
        <title>The genome of the diatom Chaetoceros tenuissimus carries an ancient integrated fragment of an extant virus.</title>
        <authorList>
            <person name="Hongo Y."/>
            <person name="Kimura K."/>
            <person name="Takaki Y."/>
            <person name="Yoshida Y."/>
            <person name="Baba S."/>
            <person name="Kobayashi G."/>
            <person name="Nagasaki K."/>
            <person name="Hano T."/>
            <person name="Tomaru Y."/>
        </authorList>
    </citation>
    <scope>NUCLEOTIDE SEQUENCE [LARGE SCALE GENOMIC DNA]</scope>
    <source>
        <strain evidence="3 4">NIES-3715</strain>
    </source>
</reference>
<keyword evidence="4" id="KW-1185">Reference proteome</keyword>
<accession>A0AAD3H1V8</accession>
<dbReference type="Proteomes" id="UP001054902">
    <property type="component" value="Unassembled WGS sequence"/>
</dbReference>
<organism evidence="3 4">
    <name type="scientific">Chaetoceros tenuissimus</name>
    <dbReference type="NCBI Taxonomy" id="426638"/>
    <lineage>
        <taxon>Eukaryota</taxon>
        <taxon>Sar</taxon>
        <taxon>Stramenopiles</taxon>
        <taxon>Ochrophyta</taxon>
        <taxon>Bacillariophyta</taxon>
        <taxon>Coscinodiscophyceae</taxon>
        <taxon>Chaetocerotophycidae</taxon>
        <taxon>Chaetocerotales</taxon>
        <taxon>Chaetocerotaceae</taxon>
        <taxon>Chaetoceros</taxon>
    </lineage>
</organism>
<feature type="region of interest" description="Disordered" evidence="1">
    <location>
        <begin position="119"/>
        <end position="195"/>
    </location>
</feature>
<feature type="region of interest" description="Disordered" evidence="1">
    <location>
        <begin position="386"/>
        <end position="407"/>
    </location>
</feature>
<evidence type="ECO:0000313" key="4">
    <source>
        <dbReference type="Proteomes" id="UP001054902"/>
    </source>
</evidence>
<feature type="compositionally biased region" description="Basic and acidic residues" evidence="1">
    <location>
        <begin position="174"/>
        <end position="185"/>
    </location>
</feature>
<proteinExistence type="predicted"/>
<evidence type="ECO:0000313" key="3">
    <source>
        <dbReference type="EMBL" id="GFH47522.1"/>
    </source>
</evidence>
<feature type="signal peptide" evidence="2">
    <location>
        <begin position="1"/>
        <end position="16"/>
    </location>
</feature>
<evidence type="ECO:0000256" key="2">
    <source>
        <dbReference type="SAM" id="SignalP"/>
    </source>
</evidence>
<dbReference type="EMBL" id="BLLK01000023">
    <property type="protein sequence ID" value="GFH47522.1"/>
    <property type="molecule type" value="Genomic_DNA"/>
</dbReference>
<name>A0AAD3H1V8_9STRA</name>
<feature type="compositionally biased region" description="Acidic residues" evidence="1">
    <location>
        <begin position="124"/>
        <end position="148"/>
    </location>
</feature>
<protein>
    <submittedName>
        <fullName evidence="3">Uncharacterized protein</fullName>
    </submittedName>
</protein>
<feature type="chain" id="PRO_5042037413" evidence="2">
    <location>
        <begin position="17"/>
        <end position="1369"/>
    </location>
</feature>
<feature type="compositionally biased region" description="Acidic residues" evidence="1">
    <location>
        <begin position="386"/>
        <end position="404"/>
    </location>
</feature>
<comment type="caution">
    <text evidence="3">The sequence shown here is derived from an EMBL/GenBank/DDBJ whole genome shotgun (WGS) entry which is preliminary data.</text>
</comment>
<keyword evidence="2" id="KW-0732">Signal</keyword>
<gene>
    <name evidence="3" type="ORF">CTEN210_03997</name>
</gene>